<reference evidence="4 5" key="1">
    <citation type="submission" date="2024-09" db="EMBL/GenBank/DDBJ databases">
        <authorList>
            <person name="Zhang Z.-H."/>
        </authorList>
    </citation>
    <scope>NUCLEOTIDE SEQUENCE [LARGE SCALE GENOMIC DNA]</scope>
    <source>
        <strain evidence="4 5">HHTR114</strain>
    </source>
</reference>
<dbReference type="Pfam" id="PF07859">
    <property type="entry name" value="Abhydrolase_3"/>
    <property type="match status" value="1"/>
</dbReference>
<keyword evidence="5" id="KW-1185">Reference proteome</keyword>
<dbReference type="Gene3D" id="3.40.50.1820">
    <property type="entry name" value="alpha/beta hydrolase"/>
    <property type="match status" value="1"/>
</dbReference>
<dbReference type="InterPro" id="IPR029058">
    <property type="entry name" value="AB_hydrolase_fold"/>
</dbReference>
<comment type="similarity">
    <text evidence="1">Belongs to the 'GDXG' lipolytic enzyme family.</text>
</comment>
<dbReference type="PANTHER" id="PTHR48081">
    <property type="entry name" value="AB HYDROLASE SUPERFAMILY PROTEIN C4A8.06C"/>
    <property type="match status" value="1"/>
</dbReference>
<evidence type="ECO:0000313" key="5">
    <source>
        <dbReference type="Proteomes" id="UP001596116"/>
    </source>
</evidence>
<proteinExistence type="inferred from homology"/>
<dbReference type="EMBL" id="JBHPON010000001">
    <property type="protein sequence ID" value="MFC6035505.1"/>
    <property type="molecule type" value="Genomic_DNA"/>
</dbReference>
<dbReference type="InterPro" id="IPR050300">
    <property type="entry name" value="GDXG_lipolytic_enzyme"/>
</dbReference>
<evidence type="ECO:0000256" key="1">
    <source>
        <dbReference type="ARBA" id="ARBA00010515"/>
    </source>
</evidence>
<name>A0ABW1KW10_9PROT</name>
<evidence type="ECO:0000313" key="4">
    <source>
        <dbReference type="EMBL" id="MFC6035505.1"/>
    </source>
</evidence>
<dbReference type="SUPFAM" id="SSF53474">
    <property type="entry name" value="alpha/beta-Hydrolases"/>
    <property type="match status" value="1"/>
</dbReference>
<gene>
    <name evidence="4" type="ORF">ACFMB1_08130</name>
</gene>
<dbReference type="PANTHER" id="PTHR48081:SF30">
    <property type="entry name" value="ACETYL-HYDROLASE LIPR-RELATED"/>
    <property type="match status" value="1"/>
</dbReference>
<sequence length="381" mass="40972">MLSIADIGQKARLALTLGVLLGAFALVASCQEEARAPADATEAPSEVVVESDGTVHVPAMVVPVSEFLSPEGKAYLAERLYAIHRPELAEVVNGVPASLRGYMARQKELFPVDKKDTSIAGVHVYDYVPQEGVASGNERRVMINLHGGAFLTCWPACAELESAPIASLAKIRVVSVDYRQGPDHRFPAASEDVAAVYGELLKTYPPENIGIYGCSAGGMLTGMAVAWFQKHDLPAPGAIGIYCAGSAPPVMGFGGDANYTTAAIGEARPPFPAPEKPEEGEPEYSGMLYLSEVDARDPLVAPTTSDEVLSKFPPTQIITATRGFELSSAVYTHSRLVRLGVEAELHVWEGMFHGFYYNPDPPESRDAYKVMVKFFDEHLGK</sequence>
<accession>A0ABW1KW10</accession>
<dbReference type="RefSeq" id="WP_379879164.1">
    <property type="nucleotide sequence ID" value="NZ_JBHPON010000001.1"/>
</dbReference>
<evidence type="ECO:0000256" key="2">
    <source>
        <dbReference type="ARBA" id="ARBA00022801"/>
    </source>
</evidence>
<protein>
    <submittedName>
        <fullName evidence="4">Alpha/beta hydrolase fold domain-containing protein</fullName>
    </submittedName>
</protein>
<keyword evidence="2 4" id="KW-0378">Hydrolase</keyword>
<dbReference type="InterPro" id="IPR013094">
    <property type="entry name" value="AB_hydrolase_3"/>
</dbReference>
<evidence type="ECO:0000259" key="3">
    <source>
        <dbReference type="Pfam" id="PF07859"/>
    </source>
</evidence>
<comment type="caution">
    <text evidence="4">The sequence shown here is derived from an EMBL/GenBank/DDBJ whole genome shotgun (WGS) entry which is preliminary data.</text>
</comment>
<feature type="domain" description="Alpha/beta hydrolase fold-3" evidence="3">
    <location>
        <begin position="143"/>
        <end position="356"/>
    </location>
</feature>
<organism evidence="4 5">
    <name type="scientific">Hyphococcus aureus</name>
    <dbReference type="NCBI Taxonomy" id="2666033"/>
    <lineage>
        <taxon>Bacteria</taxon>
        <taxon>Pseudomonadati</taxon>
        <taxon>Pseudomonadota</taxon>
        <taxon>Alphaproteobacteria</taxon>
        <taxon>Parvularculales</taxon>
        <taxon>Parvularculaceae</taxon>
        <taxon>Hyphococcus</taxon>
    </lineage>
</organism>
<dbReference type="GO" id="GO:0016787">
    <property type="term" value="F:hydrolase activity"/>
    <property type="evidence" value="ECO:0007669"/>
    <property type="project" value="UniProtKB-KW"/>
</dbReference>
<dbReference type="Proteomes" id="UP001596116">
    <property type="component" value="Unassembled WGS sequence"/>
</dbReference>